<evidence type="ECO:0000313" key="4">
    <source>
        <dbReference type="Proteomes" id="UP000192327"/>
    </source>
</evidence>
<sequence>MKERESDMADDDRGDFKPPYLPFATLWNFVGELAAHPLPPAIDRSLMGTKSGSDQVNIMATLRTFGMIDDDRKVQPAFVDFAVADETARKKYLRVLVEKYYADALAVSSQNGTEQQLHECFRDTYGIDGADTRRKAVTFFLHAARRADIPLSPHFPSTRPGSGSPGQRRKSPKKRASNGGNSGSSSGNAAERGETTLPPKSEYETSVQLQTGGTMSLTVNVNPLNLRGEDRKFFYEVVDMLADYAERHQINQTDGDTDKNGPSEEGPSGQPSEDGGGVT</sequence>
<dbReference type="EMBL" id="SSGD01000014">
    <property type="protein sequence ID" value="TXI59465.1"/>
    <property type="molecule type" value="Genomic_DNA"/>
</dbReference>
<reference evidence="3 5" key="2">
    <citation type="submission" date="2018-09" db="EMBL/GenBank/DDBJ databases">
        <title>Metagenome Assembled Genomes from an Advanced Water Purification Facility.</title>
        <authorList>
            <person name="Stamps B.W."/>
            <person name="Spear J.R."/>
        </authorList>
    </citation>
    <scope>NUCLEOTIDE SEQUENCE [LARGE SCALE GENOMIC DNA]</scope>
    <source>
        <strain evidence="3">Bin_29_2</strain>
    </source>
</reference>
<keyword evidence="4" id="KW-1185">Reference proteome</keyword>
<dbReference type="AlphaFoldDB" id="A0A5C7YBJ0"/>
<feature type="compositionally biased region" description="Low complexity" evidence="1">
    <location>
        <begin position="177"/>
        <end position="190"/>
    </location>
</feature>
<organism evidence="3 5">
    <name type="scientific">Mycolicibacter arupensis</name>
    <dbReference type="NCBI Taxonomy" id="342002"/>
    <lineage>
        <taxon>Bacteria</taxon>
        <taxon>Bacillati</taxon>
        <taxon>Actinomycetota</taxon>
        <taxon>Actinomycetes</taxon>
        <taxon>Mycobacteriales</taxon>
        <taxon>Mycobacteriaceae</taxon>
        <taxon>Mycolicibacter</taxon>
    </lineage>
</organism>
<evidence type="ECO:0000313" key="5">
    <source>
        <dbReference type="Proteomes" id="UP000321797"/>
    </source>
</evidence>
<name>A0A5C7YBJ0_9MYCO</name>
<dbReference type="Proteomes" id="UP000321797">
    <property type="component" value="Unassembled WGS sequence"/>
</dbReference>
<feature type="region of interest" description="Disordered" evidence="1">
    <location>
        <begin position="246"/>
        <end position="279"/>
    </location>
</feature>
<dbReference type="Proteomes" id="UP000192327">
    <property type="component" value="Unassembled WGS sequence"/>
</dbReference>
<dbReference type="OrthoDB" id="5191312at2"/>
<protein>
    <recommendedName>
        <fullName evidence="6">DUF5343 domain-containing protein</fullName>
    </recommendedName>
</protein>
<proteinExistence type="predicted"/>
<evidence type="ECO:0000313" key="3">
    <source>
        <dbReference type="EMBL" id="TXI59465.1"/>
    </source>
</evidence>
<evidence type="ECO:0000313" key="2">
    <source>
        <dbReference type="EMBL" id="OQZ96557.1"/>
    </source>
</evidence>
<gene>
    <name evidence="2" type="ORF">BST15_12250</name>
    <name evidence="3" type="ORF">E6Q54_03485</name>
</gene>
<reference evidence="2 4" key="1">
    <citation type="submission" date="2016-12" db="EMBL/GenBank/DDBJ databases">
        <title>The new phylogeny of genus Mycobacterium.</title>
        <authorList>
            <person name="Tortoli E."/>
            <person name="Trovato A."/>
            <person name="Cirillo D.M."/>
        </authorList>
    </citation>
    <scope>NUCLEOTIDE SEQUENCE [LARGE SCALE GENOMIC DNA]</scope>
    <source>
        <strain evidence="2 4">DSM 44942</strain>
    </source>
</reference>
<accession>A0A5C7YBJ0</accession>
<evidence type="ECO:0000256" key="1">
    <source>
        <dbReference type="SAM" id="MobiDB-lite"/>
    </source>
</evidence>
<dbReference type="EMBL" id="MVHH01000023">
    <property type="protein sequence ID" value="OQZ96557.1"/>
    <property type="molecule type" value="Genomic_DNA"/>
</dbReference>
<feature type="region of interest" description="Disordered" evidence="1">
    <location>
        <begin position="150"/>
        <end position="209"/>
    </location>
</feature>
<comment type="caution">
    <text evidence="3">The sequence shown here is derived from an EMBL/GenBank/DDBJ whole genome shotgun (WGS) entry which is preliminary data.</text>
</comment>
<evidence type="ECO:0008006" key="6">
    <source>
        <dbReference type="Google" id="ProtNLM"/>
    </source>
</evidence>
<feature type="compositionally biased region" description="Basic residues" evidence="1">
    <location>
        <begin position="167"/>
        <end position="176"/>
    </location>
</feature>